<protein>
    <submittedName>
        <fullName evidence="2">Uncharacterized protein</fullName>
    </submittedName>
</protein>
<keyword evidence="1" id="KW-1133">Transmembrane helix</keyword>
<organism evidence="2 3">
    <name type="scientific">Candidatus Kaiserbacteria bacterium RIFCSPHIGHO2_01_FULL_56_24</name>
    <dbReference type="NCBI Taxonomy" id="1798487"/>
    <lineage>
        <taxon>Bacteria</taxon>
        <taxon>Candidatus Kaiseribacteriota</taxon>
    </lineage>
</organism>
<sequence length="203" mass="21839">MQNFLDLSKGAKILLAACAIVVLAEGGYLFFLQTHVRTLRSTCQYVIAKWEKAEPDSASAKEKYAGPVAAVKFDGKFPEAKNFTSAITKAAAGGANFSGHYAVAEWGCGTSCQDHAVVDVQTGEIVAFGIPSEAGLSFNAGSSLLMTNPKGNFAKLVDLEKSPFSDQVYWFNVPREYYVLEEVNGKASVSRLCIESAYDGQIN</sequence>
<dbReference type="Proteomes" id="UP000176377">
    <property type="component" value="Unassembled WGS sequence"/>
</dbReference>
<proteinExistence type="predicted"/>
<gene>
    <name evidence="2" type="ORF">A2765_01440</name>
</gene>
<feature type="transmembrane region" description="Helical" evidence="1">
    <location>
        <begin position="13"/>
        <end position="32"/>
    </location>
</feature>
<keyword evidence="1" id="KW-0472">Membrane</keyword>
<comment type="caution">
    <text evidence="2">The sequence shown here is derived from an EMBL/GenBank/DDBJ whole genome shotgun (WGS) entry which is preliminary data.</text>
</comment>
<evidence type="ECO:0000313" key="3">
    <source>
        <dbReference type="Proteomes" id="UP000176377"/>
    </source>
</evidence>
<keyword evidence="1" id="KW-0812">Transmembrane</keyword>
<name>A0A1F6DHG5_9BACT</name>
<evidence type="ECO:0000313" key="2">
    <source>
        <dbReference type="EMBL" id="OGG60760.1"/>
    </source>
</evidence>
<accession>A0A1F6DHG5</accession>
<dbReference type="AlphaFoldDB" id="A0A1F6DHG5"/>
<evidence type="ECO:0000256" key="1">
    <source>
        <dbReference type="SAM" id="Phobius"/>
    </source>
</evidence>
<dbReference type="EMBL" id="MFLA01000001">
    <property type="protein sequence ID" value="OGG60760.1"/>
    <property type="molecule type" value="Genomic_DNA"/>
</dbReference>
<reference evidence="2 3" key="1">
    <citation type="journal article" date="2016" name="Nat. Commun.">
        <title>Thousands of microbial genomes shed light on interconnected biogeochemical processes in an aquifer system.</title>
        <authorList>
            <person name="Anantharaman K."/>
            <person name="Brown C.T."/>
            <person name="Hug L.A."/>
            <person name="Sharon I."/>
            <person name="Castelle C.J."/>
            <person name="Probst A.J."/>
            <person name="Thomas B.C."/>
            <person name="Singh A."/>
            <person name="Wilkins M.J."/>
            <person name="Karaoz U."/>
            <person name="Brodie E.L."/>
            <person name="Williams K.H."/>
            <person name="Hubbard S.S."/>
            <person name="Banfield J.F."/>
        </authorList>
    </citation>
    <scope>NUCLEOTIDE SEQUENCE [LARGE SCALE GENOMIC DNA]</scope>
</reference>